<dbReference type="EMBL" id="FMKA01000029">
    <property type="protein sequence ID" value="SCP98959.1"/>
    <property type="molecule type" value="Genomic_DNA"/>
</dbReference>
<feature type="domain" description="Phospholipase D-like" evidence="1">
    <location>
        <begin position="54"/>
        <end position="180"/>
    </location>
</feature>
<dbReference type="OrthoDB" id="9802848at2"/>
<dbReference type="Pfam" id="PF13091">
    <property type="entry name" value="PLDc_2"/>
    <property type="match status" value="1"/>
</dbReference>
<evidence type="ECO:0000313" key="2">
    <source>
        <dbReference type="EMBL" id="SCP98959.1"/>
    </source>
</evidence>
<dbReference type="InterPro" id="IPR025202">
    <property type="entry name" value="PLD-like_dom"/>
</dbReference>
<protein>
    <submittedName>
        <fullName evidence="2">HKD family nuclease</fullName>
    </submittedName>
</protein>
<proteinExistence type="predicted"/>
<name>A0A1D3TXD1_9FIRM</name>
<dbReference type="AlphaFoldDB" id="A0A1D3TXD1"/>
<reference evidence="2 3" key="1">
    <citation type="submission" date="2016-09" db="EMBL/GenBank/DDBJ databases">
        <authorList>
            <person name="Capua I."/>
            <person name="De Benedictis P."/>
            <person name="Joannis T."/>
            <person name="Lombin L.H."/>
            <person name="Cattoli G."/>
        </authorList>
    </citation>
    <scope>NUCLEOTIDE SEQUENCE [LARGE SCALE GENOMIC DNA]</scope>
    <source>
        <strain evidence="2 3">GluBS11</strain>
    </source>
</reference>
<dbReference type="Proteomes" id="UP000199315">
    <property type="component" value="Unassembled WGS sequence"/>
</dbReference>
<gene>
    <name evidence="2" type="ORF">SAMN05421730_102939</name>
</gene>
<dbReference type="STRING" id="1619234.SAMN05421730_102939"/>
<dbReference type="CDD" id="cd09204">
    <property type="entry name" value="PLDc_N_DEXD_b2"/>
    <property type="match status" value="1"/>
</dbReference>
<accession>A0A1D3TXD1</accession>
<evidence type="ECO:0000313" key="3">
    <source>
        <dbReference type="Proteomes" id="UP000199315"/>
    </source>
</evidence>
<sequence length="269" mass="31063">MNNLAQNILDAAKTSFIESGFESAEELRPKLLFNDTKRGNTVLANIAKELNHCESFWFSVAFITKSGLVVLKETFKELGKNGIRGKILTTDYLAFNEPDALRELLAFSNLEVKVFTEEHFHTKGYMFQDRADRDKHTFIVGSSNLTQYALKSNKEWNLKVTSLEDGELIKETNEEFQFMWKTAEILTEEWISEYEKIYQENRKVRVNQKLARMKTYTFKPNKMQVEATRALEELRDKKKDKALLISATGERVIIVTGQKSPVKSRAWAA</sequence>
<dbReference type="SUPFAM" id="SSF56024">
    <property type="entry name" value="Phospholipase D/nuclease"/>
    <property type="match status" value="1"/>
</dbReference>
<keyword evidence="3" id="KW-1185">Reference proteome</keyword>
<evidence type="ECO:0000259" key="1">
    <source>
        <dbReference type="Pfam" id="PF13091"/>
    </source>
</evidence>
<organism evidence="2 3">
    <name type="scientific">Anaerobium acetethylicum</name>
    <dbReference type="NCBI Taxonomy" id="1619234"/>
    <lineage>
        <taxon>Bacteria</taxon>
        <taxon>Bacillati</taxon>
        <taxon>Bacillota</taxon>
        <taxon>Clostridia</taxon>
        <taxon>Lachnospirales</taxon>
        <taxon>Lachnospiraceae</taxon>
        <taxon>Anaerobium</taxon>
    </lineage>
</organism>
<dbReference type="RefSeq" id="WP_091236201.1">
    <property type="nucleotide sequence ID" value="NZ_FMKA01000029.1"/>
</dbReference>
<dbReference type="Gene3D" id="3.30.870.10">
    <property type="entry name" value="Endonuclease Chain A"/>
    <property type="match status" value="1"/>
</dbReference>